<proteinExistence type="predicted"/>
<feature type="signal peptide" evidence="1">
    <location>
        <begin position="1"/>
        <end position="19"/>
    </location>
</feature>
<accession>A0A365P364</accession>
<dbReference type="Proteomes" id="UP000253319">
    <property type="component" value="Unassembled WGS sequence"/>
</dbReference>
<dbReference type="EMBL" id="QLST01000005">
    <property type="protein sequence ID" value="RBA28799.1"/>
    <property type="molecule type" value="Genomic_DNA"/>
</dbReference>
<reference evidence="2 3" key="1">
    <citation type="submission" date="2018-06" db="EMBL/GenBank/DDBJ databases">
        <title>Flavobacterium tibetense sp. nov., isolated from a wetland YonghuCo on Tibetan Plateau.</title>
        <authorList>
            <person name="Xing P."/>
            <person name="Phurbu D."/>
            <person name="Lu H."/>
        </authorList>
    </citation>
    <scope>NUCLEOTIDE SEQUENCE [LARGE SCALE GENOMIC DNA]</scope>
    <source>
        <strain evidence="2 3">YH5</strain>
    </source>
</reference>
<gene>
    <name evidence="2" type="ORF">DPN68_05265</name>
</gene>
<comment type="caution">
    <text evidence="2">The sequence shown here is derived from an EMBL/GenBank/DDBJ whole genome shotgun (WGS) entry which is preliminary data.</text>
</comment>
<evidence type="ECO:0000313" key="2">
    <source>
        <dbReference type="EMBL" id="RBA28799.1"/>
    </source>
</evidence>
<evidence type="ECO:0000256" key="1">
    <source>
        <dbReference type="SAM" id="SignalP"/>
    </source>
</evidence>
<keyword evidence="1" id="KW-0732">Signal</keyword>
<evidence type="ECO:0008006" key="4">
    <source>
        <dbReference type="Google" id="ProtNLM"/>
    </source>
</evidence>
<sequence>MKLKSLIIVCFLAISSVVAQDMNVLKVEALKAYKAGASMNYDAIFETTYPKVFDIIPREQMKQMMEQMMETEQFAIKMVETTPNFTFGEIKKIGKKSFCMIDHDNVMRMTFVEPMGEDVNMMIDIFKTSMEATEVTFDEATNSFTIKIRATLIAVADEVTNNKWKFLNKDKENRLFAMIFDEETKKALGL</sequence>
<dbReference type="OrthoDB" id="982449at2"/>
<protein>
    <recommendedName>
        <fullName evidence="4">DUF4252 domain-containing protein</fullName>
    </recommendedName>
</protein>
<dbReference type="RefSeq" id="WP_113988601.1">
    <property type="nucleotide sequence ID" value="NZ_QLST01000005.1"/>
</dbReference>
<evidence type="ECO:0000313" key="3">
    <source>
        <dbReference type="Proteomes" id="UP000253319"/>
    </source>
</evidence>
<keyword evidence="3" id="KW-1185">Reference proteome</keyword>
<organism evidence="2 3">
    <name type="scientific">Flavobacterium tibetense</name>
    <dbReference type="NCBI Taxonomy" id="2233533"/>
    <lineage>
        <taxon>Bacteria</taxon>
        <taxon>Pseudomonadati</taxon>
        <taxon>Bacteroidota</taxon>
        <taxon>Flavobacteriia</taxon>
        <taxon>Flavobacteriales</taxon>
        <taxon>Flavobacteriaceae</taxon>
        <taxon>Flavobacterium</taxon>
    </lineage>
</organism>
<dbReference type="AlphaFoldDB" id="A0A365P364"/>
<name>A0A365P364_9FLAO</name>
<feature type="chain" id="PRO_5017024526" description="DUF4252 domain-containing protein" evidence="1">
    <location>
        <begin position="20"/>
        <end position="190"/>
    </location>
</feature>